<dbReference type="RefSeq" id="WP_239677796.1">
    <property type="nucleotide sequence ID" value="NZ_CP070499.1"/>
</dbReference>
<evidence type="ECO:0000313" key="2">
    <source>
        <dbReference type="EMBL" id="QSB15616.1"/>
    </source>
</evidence>
<keyword evidence="1" id="KW-0472">Membrane</keyword>
<evidence type="ECO:0008006" key="4">
    <source>
        <dbReference type="Google" id="ProtNLM"/>
    </source>
</evidence>
<dbReference type="KEGG" id="nhy:JQS43_04510"/>
<keyword evidence="3" id="KW-1185">Reference proteome</keyword>
<protein>
    <recommendedName>
        <fullName evidence="4">DUF4190 domain-containing protein</fullName>
    </recommendedName>
</protein>
<evidence type="ECO:0000256" key="1">
    <source>
        <dbReference type="SAM" id="Phobius"/>
    </source>
</evidence>
<sequence length="80" mass="7806">MTAPGAPGAPATGGSNKATLFGILGIVLSFVCCGIVGVVFGVLSMNQAKKFGTSTTLGIVTIVIGSILTVLQLIGGLTAL</sequence>
<organism evidence="2 3">
    <name type="scientific">Natronosporangium hydrolyticum</name>
    <dbReference type="NCBI Taxonomy" id="2811111"/>
    <lineage>
        <taxon>Bacteria</taxon>
        <taxon>Bacillati</taxon>
        <taxon>Actinomycetota</taxon>
        <taxon>Actinomycetes</taxon>
        <taxon>Micromonosporales</taxon>
        <taxon>Micromonosporaceae</taxon>
        <taxon>Natronosporangium</taxon>
    </lineage>
</organism>
<accession>A0A895YLQ8</accession>
<evidence type="ECO:0000313" key="3">
    <source>
        <dbReference type="Proteomes" id="UP000662857"/>
    </source>
</evidence>
<gene>
    <name evidence="2" type="ORF">JQS43_04510</name>
</gene>
<proteinExistence type="predicted"/>
<dbReference type="AlphaFoldDB" id="A0A895YLQ8"/>
<feature type="transmembrane region" description="Helical" evidence="1">
    <location>
        <begin position="55"/>
        <end position="74"/>
    </location>
</feature>
<reference evidence="2" key="1">
    <citation type="submission" date="2021-02" db="EMBL/GenBank/DDBJ databases">
        <title>Natrosporangium hydrolyticum gen. nov., sp. nov, a haloalkaliphilic actinobacterium from a soda solonchak soil.</title>
        <authorList>
            <person name="Sorokin D.Y."/>
            <person name="Khijniak T.V."/>
            <person name="Zakharycheva A.P."/>
            <person name="Boueva O.V."/>
            <person name="Ariskina E.V."/>
            <person name="Hahnke R.L."/>
            <person name="Bunk B."/>
            <person name="Sproer C."/>
            <person name="Schumann P."/>
            <person name="Evtushenko L.I."/>
            <person name="Kublanov I.V."/>
        </authorList>
    </citation>
    <scope>NUCLEOTIDE SEQUENCE</scope>
    <source>
        <strain evidence="2">DSM 106523</strain>
    </source>
</reference>
<dbReference type="EMBL" id="CP070499">
    <property type="protein sequence ID" value="QSB15616.1"/>
    <property type="molecule type" value="Genomic_DNA"/>
</dbReference>
<dbReference type="Proteomes" id="UP000662857">
    <property type="component" value="Chromosome"/>
</dbReference>
<feature type="transmembrane region" description="Helical" evidence="1">
    <location>
        <begin position="20"/>
        <end position="43"/>
    </location>
</feature>
<name>A0A895YLQ8_9ACTN</name>
<keyword evidence="1" id="KW-0812">Transmembrane</keyword>
<keyword evidence="1" id="KW-1133">Transmembrane helix</keyword>